<dbReference type="Proteomes" id="UP000051254">
    <property type="component" value="Unassembled WGS sequence"/>
</dbReference>
<dbReference type="AlphaFoldDB" id="A0A0R0BQH9"/>
<accession>A0A0R0BQH9</accession>
<dbReference type="STRING" id="266128.ABB25_03245"/>
<dbReference type="OrthoDB" id="6024295at2"/>
<keyword evidence="1" id="KW-0472">Membrane</keyword>
<evidence type="ECO:0000256" key="1">
    <source>
        <dbReference type="SAM" id="Phobius"/>
    </source>
</evidence>
<keyword evidence="1" id="KW-0812">Transmembrane</keyword>
<evidence type="ECO:0000313" key="3">
    <source>
        <dbReference type="Proteomes" id="UP000051254"/>
    </source>
</evidence>
<keyword evidence="1" id="KW-1133">Transmembrane helix</keyword>
<organism evidence="2 3">
    <name type="scientific">Stenotrophomonas koreensis</name>
    <dbReference type="NCBI Taxonomy" id="266128"/>
    <lineage>
        <taxon>Bacteria</taxon>
        <taxon>Pseudomonadati</taxon>
        <taxon>Pseudomonadota</taxon>
        <taxon>Gammaproteobacteria</taxon>
        <taxon>Lysobacterales</taxon>
        <taxon>Lysobacteraceae</taxon>
        <taxon>Stenotrophomonas</taxon>
    </lineage>
</organism>
<sequence>MPLSFHEKSLWLVLASLCAVFGVYFARVVPATGATIGPAQIGSFIGLLVVLVVVQVIGHALLALGSLRELRGRGVSRDERDVLIELKSSRLASWLLACGVFCALCVAVLVPGNAAFVHVLLAFWVLSQVLALASQLYLHRWGM</sequence>
<evidence type="ECO:0008006" key="4">
    <source>
        <dbReference type="Google" id="ProtNLM"/>
    </source>
</evidence>
<feature type="transmembrane region" description="Helical" evidence="1">
    <location>
        <begin position="116"/>
        <end position="138"/>
    </location>
</feature>
<feature type="transmembrane region" description="Helical" evidence="1">
    <location>
        <begin position="91"/>
        <end position="110"/>
    </location>
</feature>
<proteinExistence type="predicted"/>
<feature type="transmembrane region" description="Helical" evidence="1">
    <location>
        <begin position="43"/>
        <end position="70"/>
    </location>
</feature>
<dbReference type="PATRIC" id="fig|266128.3.peg.2313"/>
<name>A0A0R0BQH9_9GAMM</name>
<evidence type="ECO:0000313" key="2">
    <source>
        <dbReference type="EMBL" id="KRG59581.1"/>
    </source>
</evidence>
<keyword evidence="3" id="KW-1185">Reference proteome</keyword>
<reference evidence="2 3" key="1">
    <citation type="submission" date="2015-05" db="EMBL/GenBank/DDBJ databases">
        <title>Genome sequencing and analysis of members of genus Stenotrophomonas.</title>
        <authorList>
            <person name="Patil P.P."/>
            <person name="Midha S."/>
            <person name="Patil P.B."/>
        </authorList>
    </citation>
    <scope>NUCLEOTIDE SEQUENCE [LARGE SCALE GENOMIC DNA]</scope>
    <source>
        <strain evidence="2 3">DSM 17805</strain>
    </source>
</reference>
<protein>
    <recommendedName>
        <fullName evidence="4">Transmembrane protein</fullName>
    </recommendedName>
</protein>
<dbReference type="EMBL" id="LDJH01000006">
    <property type="protein sequence ID" value="KRG59581.1"/>
    <property type="molecule type" value="Genomic_DNA"/>
</dbReference>
<dbReference type="RefSeq" id="WP_057663635.1">
    <property type="nucleotide sequence ID" value="NZ_LDJH01000006.1"/>
</dbReference>
<gene>
    <name evidence="2" type="ORF">ABB25_03245</name>
</gene>
<comment type="caution">
    <text evidence="2">The sequence shown here is derived from an EMBL/GenBank/DDBJ whole genome shotgun (WGS) entry which is preliminary data.</text>
</comment>